<evidence type="ECO:0000313" key="1">
    <source>
        <dbReference type="EMBL" id="ORY93438.1"/>
    </source>
</evidence>
<protein>
    <submittedName>
        <fullName evidence="1">Uncharacterized protein</fullName>
    </submittedName>
</protein>
<name>A0A1X2H544_SYNRA</name>
<dbReference type="EMBL" id="MCGN01000009">
    <property type="protein sequence ID" value="ORY93438.1"/>
    <property type="molecule type" value="Genomic_DNA"/>
</dbReference>
<proteinExistence type="predicted"/>
<organism evidence="1 2">
    <name type="scientific">Syncephalastrum racemosum</name>
    <name type="common">Filamentous fungus</name>
    <dbReference type="NCBI Taxonomy" id="13706"/>
    <lineage>
        <taxon>Eukaryota</taxon>
        <taxon>Fungi</taxon>
        <taxon>Fungi incertae sedis</taxon>
        <taxon>Mucoromycota</taxon>
        <taxon>Mucoromycotina</taxon>
        <taxon>Mucoromycetes</taxon>
        <taxon>Mucorales</taxon>
        <taxon>Syncephalastraceae</taxon>
        <taxon>Syncephalastrum</taxon>
    </lineage>
</organism>
<dbReference type="AlphaFoldDB" id="A0A1X2H544"/>
<sequence length="137" mass="15234">MLRGLTTSVWNWGFRKAALIFFRNSMRTVPGNLGEIFWGLYETFNSGTFLSPSGLSRPAKRRMNVVLPVPMTTISESVNSPAWTSSLKSPRVLLRSLAIAMSSACSAMRNKMLIPSRTEAGRVTTPYTDGIPYRIQT</sequence>
<comment type="caution">
    <text evidence="1">The sequence shown here is derived from an EMBL/GenBank/DDBJ whole genome shotgun (WGS) entry which is preliminary data.</text>
</comment>
<dbReference type="OrthoDB" id="2797145at2759"/>
<evidence type="ECO:0000313" key="2">
    <source>
        <dbReference type="Proteomes" id="UP000242180"/>
    </source>
</evidence>
<keyword evidence="2" id="KW-1185">Reference proteome</keyword>
<dbReference type="Proteomes" id="UP000242180">
    <property type="component" value="Unassembled WGS sequence"/>
</dbReference>
<reference evidence="1 2" key="1">
    <citation type="submission" date="2016-07" db="EMBL/GenBank/DDBJ databases">
        <title>Pervasive Adenine N6-methylation of Active Genes in Fungi.</title>
        <authorList>
            <consortium name="DOE Joint Genome Institute"/>
            <person name="Mondo S.J."/>
            <person name="Dannebaum R.O."/>
            <person name="Kuo R.C."/>
            <person name="Labutti K."/>
            <person name="Haridas S."/>
            <person name="Kuo A."/>
            <person name="Salamov A."/>
            <person name="Ahrendt S.R."/>
            <person name="Lipzen A."/>
            <person name="Sullivan W."/>
            <person name="Andreopoulos W.B."/>
            <person name="Clum A."/>
            <person name="Lindquist E."/>
            <person name="Daum C."/>
            <person name="Ramamoorthy G.K."/>
            <person name="Gryganskyi A."/>
            <person name="Culley D."/>
            <person name="Magnuson J.K."/>
            <person name="James T.Y."/>
            <person name="O'Malley M.A."/>
            <person name="Stajich J.E."/>
            <person name="Spatafora J.W."/>
            <person name="Visel A."/>
            <person name="Grigoriev I.V."/>
        </authorList>
    </citation>
    <scope>NUCLEOTIDE SEQUENCE [LARGE SCALE GENOMIC DNA]</scope>
    <source>
        <strain evidence="1 2">NRRL 2496</strain>
    </source>
</reference>
<accession>A0A1X2H544</accession>
<dbReference type="InParanoid" id="A0A1X2H544"/>
<gene>
    <name evidence="1" type="ORF">BCR43DRAFT_532409</name>
</gene>